<feature type="compositionally biased region" description="Basic residues" evidence="1">
    <location>
        <begin position="292"/>
        <end position="307"/>
    </location>
</feature>
<feature type="compositionally biased region" description="Basic and acidic residues" evidence="1">
    <location>
        <begin position="234"/>
        <end position="245"/>
    </location>
</feature>
<dbReference type="AlphaFoldDB" id="A0A6J4Q5Y8"/>
<organism evidence="2">
    <name type="scientific">uncultured Pseudonocardia sp</name>
    <dbReference type="NCBI Taxonomy" id="211455"/>
    <lineage>
        <taxon>Bacteria</taxon>
        <taxon>Bacillati</taxon>
        <taxon>Actinomycetota</taxon>
        <taxon>Actinomycetes</taxon>
        <taxon>Pseudonocardiales</taxon>
        <taxon>Pseudonocardiaceae</taxon>
        <taxon>Pseudonocardia</taxon>
        <taxon>environmental samples</taxon>
    </lineage>
</organism>
<feature type="compositionally biased region" description="Low complexity" evidence="1">
    <location>
        <begin position="257"/>
        <end position="275"/>
    </location>
</feature>
<feature type="compositionally biased region" description="Basic residues" evidence="1">
    <location>
        <begin position="382"/>
        <end position="396"/>
    </location>
</feature>
<feature type="compositionally biased region" description="Low complexity" evidence="1">
    <location>
        <begin position="77"/>
        <end position="95"/>
    </location>
</feature>
<gene>
    <name evidence="2" type="ORF">AVDCRST_MAG66-3163</name>
</gene>
<evidence type="ECO:0000256" key="1">
    <source>
        <dbReference type="SAM" id="MobiDB-lite"/>
    </source>
</evidence>
<name>A0A6J4Q5Y8_9PSEU</name>
<feature type="compositionally biased region" description="Basic residues" evidence="1">
    <location>
        <begin position="96"/>
        <end position="151"/>
    </location>
</feature>
<accession>A0A6J4Q5Y8</accession>
<feature type="compositionally biased region" description="Basic residues" evidence="1">
    <location>
        <begin position="318"/>
        <end position="329"/>
    </location>
</feature>
<reference evidence="2" key="1">
    <citation type="submission" date="2020-02" db="EMBL/GenBank/DDBJ databases">
        <authorList>
            <person name="Meier V. D."/>
        </authorList>
    </citation>
    <scope>NUCLEOTIDE SEQUENCE</scope>
    <source>
        <strain evidence="2">AVDCRST_MAG66</strain>
    </source>
</reference>
<feature type="non-terminal residue" evidence="2">
    <location>
        <position position="1"/>
    </location>
</feature>
<feature type="compositionally biased region" description="Low complexity" evidence="1">
    <location>
        <begin position="167"/>
        <end position="178"/>
    </location>
</feature>
<protein>
    <submittedName>
        <fullName evidence="2">Oxidoreductase</fullName>
    </submittedName>
</protein>
<feature type="compositionally biased region" description="Basic residues" evidence="1">
    <location>
        <begin position="179"/>
        <end position="191"/>
    </location>
</feature>
<evidence type="ECO:0000313" key="2">
    <source>
        <dbReference type="EMBL" id="CAA9428846.1"/>
    </source>
</evidence>
<feature type="compositionally biased region" description="Low complexity" evidence="1">
    <location>
        <begin position="400"/>
        <end position="419"/>
    </location>
</feature>
<feature type="non-terminal residue" evidence="2">
    <location>
        <position position="419"/>
    </location>
</feature>
<feature type="region of interest" description="Disordered" evidence="1">
    <location>
        <begin position="225"/>
        <end position="419"/>
    </location>
</feature>
<proteinExistence type="predicted"/>
<feature type="compositionally biased region" description="Basic residues" evidence="1">
    <location>
        <begin position="1"/>
        <end position="39"/>
    </location>
</feature>
<feature type="region of interest" description="Disordered" evidence="1">
    <location>
        <begin position="1"/>
        <end position="191"/>
    </location>
</feature>
<dbReference type="EMBL" id="CADCUS010000457">
    <property type="protein sequence ID" value="CAA9428846.1"/>
    <property type="molecule type" value="Genomic_DNA"/>
</dbReference>
<feature type="compositionally biased region" description="Basic residues" evidence="1">
    <location>
        <begin position="246"/>
        <end position="256"/>
    </location>
</feature>
<sequence length="419" mass="46125">GRRPRSPRVHRRPRGRGRAGRVGRGRLGRPARAGRRAGRLRGVPPRQGVRRRPHPPRDRRAGQAGAGRLGARPRHQPGPARRGVRPGAGAALARRVAARPRRRRAPHRAGRPHPRRRARGRRGAGRGGQGRRRRPGRRPRHRRGLRRRHHDRLPAPGRRGRRPVHPRPGAGPRVAPGHGVRRGRARLRPLRPLRRPVDLLAPGAARRGRRGAGRVRLGVPAVRRRGQRRCRHAGHGEAAREDPPARPHRALRRRPARGLAARRPGARGAVGAAAHGRGRVGRGRPELGAGRGRGRLRQPAQRRGHRLRPGDRPARGRPAGRRARPRPRLAGHPAHALRPGVLHRAPPRRSARRAPPAAAGGTGRHALARVDDRRAAGDGQHGHRRRPRPHRPRLARGRPGEPAAGRAAAVPGRRPAQRL</sequence>